<keyword evidence="2" id="KW-1185">Reference proteome</keyword>
<accession>A0A4Y2UW71</accession>
<protein>
    <submittedName>
        <fullName evidence="1">Uncharacterized protein</fullName>
    </submittedName>
</protein>
<feature type="non-terminal residue" evidence="1">
    <location>
        <position position="1"/>
    </location>
</feature>
<dbReference type="AlphaFoldDB" id="A0A4Y2UW71"/>
<evidence type="ECO:0000313" key="1">
    <source>
        <dbReference type="EMBL" id="GBO17113.1"/>
    </source>
</evidence>
<dbReference type="EMBL" id="BGPR01040916">
    <property type="protein sequence ID" value="GBO17113.1"/>
    <property type="molecule type" value="Genomic_DNA"/>
</dbReference>
<comment type="caution">
    <text evidence="1">The sequence shown here is derived from an EMBL/GenBank/DDBJ whole genome shotgun (WGS) entry which is preliminary data.</text>
</comment>
<name>A0A4Y2UW71_ARAVE</name>
<reference evidence="1 2" key="1">
    <citation type="journal article" date="2019" name="Sci. Rep.">
        <title>Orb-weaving spider Araneus ventricosus genome elucidates the spidroin gene catalogue.</title>
        <authorList>
            <person name="Kono N."/>
            <person name="Nakamura H."/>
            <person name="Ohtoshi R."/>
            <person name="Moran D.A.P."/>
            <person name="Shinohara A."/>
            <person name="Yoshida Y."/>
            <person name="Fujiwara M."/>
            <person name="Mori M."/>
            <person name="Tomita M."/>
            <person name="Arakawa K."/>
        </authorList>
    </citation>
    <scope>NUCLEOTIDE SEQUENCE [LARGE SCALE GENOMIC DNA]</scope>
</reference>
<organism evidence="1 2">
    <name type="scientific">Araneus ventricosus</name>
    <name type="common">Orbweaver spider</name>
    <name type="synonym">Epeira ventricosa</name>
    <dbReference type="NCBI Taxonomy" id="182803"/>
    <lineage>
        <taxon>Eukaryota</taxon>
        <taxon>Metazoa</taxon>
        <taxon>Ecdysozoa</taxon>
        <taxon>Arthropoda</taxon>
        <taxon>Chelicerata</taxon>
        <taxon>Arachnida</taxon>
        <taxon>Araneae</taxon>
        <taxon>Araneomorphae</taxon>
        <taxon>Entelegynae</taxon>
        <taxon>Araneoidea</taxon>
        <taxon>Araneidae</taxon>
        <taxon>Araneus</taxon>
    </lineage>
</organism>
<sequence length="84" mass="9675">STCQKEEYRYTLPAALLQHLSEGRVSVYSPYSTCQKEEYQYTPGGRVSVYSPCRTCQKEEFHYTLPAALSRRKSISILTLQHLP</sequence>
<gene>
    <name evidence="1" type="ORF">AVEN_38926_1</name>
</gene>
<dbReference type="Proteomes" id="UP000499080">
    <property type="component" value="Unassembled WGS sequence"/>
</dbReference>
<evidence type="ECO:0000313" key="2">
    <source>
        <dbReference type="Proteomes" id="UP000499080"/>
    </source>
</evidence>
<proteinExistence type="predicted"/>